<feature type="compositionally biased region" description="Basic and acidic residues" evidence="1">
    <location>
        <begin position="64"/>
        <end position="76"/>
    </location>
</feature>
<dbReference type="EMBL" id="JANIIK010000037">
    <property type="protein sequence ID" value="KAJ3611619.1"/>
    <property type="molecule type" value="Genomic_DNA"/>
</dbReference>
<protein>
    <submittedName>
        <fullName evidence="2">Uncharacterized protein</fullName>
    </submittedName>
</protein>
<organism evidence="2 3">
    <name type="scientific">Muraenolepis orangiensis</name>
    <name type="common">Patagonian moray cod</name>
    <dbReference type="NCBI Taxonomy" id="630683"/>
    <lineage>
        <taxon>Eukaryota</taxon>
        <taxon>Metazoa</taxon>
        <taxon>Chordata</taxon>
        <taxon>Craniata</taxon>
        <taxon>Vertebrata</taxon>
        <taxon>Euteleostomi</taxon>
        <taxon>Actinopterygii</taxon>
        <taxon>Neopterygii</taxon>
        <taxon>Teleostei</taxon>
        <taxon>Neoteleostei</taxon>
        <taxon>Acanthomorphata</taxon>
        <taxon>Zeiogadaria</taxon>
        <taxon>Gadariae</taxon>
        <taxon>Gadiformes</taxon>
        <taxon>Muraenolepidoidei</taxon>
        <taxon>Muraenolepididae</taxon>
        <taxon>Muraenolepis</taxon>
    </lineage>
</organism>
<keyword evidence="3" id="KW-1185">Reference proteome</keyword>
<sequence>MLYRPIRRRNPRSVVFGSDLSRGWRGSVGGVWLLEEPLREGGASEGGRGLSEREGPLREGGASEGERSLSEREGPLREGGASEEGRGL</sequence>
<feature type="region of interest" description="Disordered" evidence="1">
    <location>
        <begin position="35"/>
        <end position="88"/>
    </location>
</feature>
<reference evidence="2" key="1">
    <citation type="submission" date="2022-07" db="EMBL/GenBank/DDBJ databases">
        <title>Chromosome-level genome of Muraenolepis orangiensis.</title>
        <authorList>
            <person name="Kim J."/>
        </authorList>
    </citation>
    <scope>NUCLEOTIDE SEQUENCE</scope>
    <source>
        <strain evidence="2">KU_S4_2022</strain>
        <tissue evidence="2">Muscle</tissue>
    </source>
</reference>
<dbReference type="AlphaFoldDB" id="A0A9Q0IUK0"/>
<proteinExistence type="predicted"/>
<gene>
    <name evidence="2" type="ORF">NHX12_021634</name>
</gene>
<evidence type="ECO:0000256" key="1">
    <source>
        <dbReference type="SAM" id="MobiDB-lite"/>
    </source>
</evidence>
<accession>A0A9Q0IUK0</accession>
<name>A0A9Q0IUK0_9TELE</name>
<evidence type="ECO:0000313" key="2">
    <source>
        <dbReference type="EMBL" id="KAJ3611619.1"/>
    </source>
</evidence>
<comment type="caution">
    <text evidence="2">The sequence shown here is derived from an EMBL/GenBank/DDBJ whole genome shotgun (WGS) entry which is preliminary data.</text>
</comment>
<dbReference type="Proteomes" id="UP001148018">
    <property type="component" value="Unassembled WGS sequence"/>
</dbReference>
<evidence type="ECO:0000313" key="3">
    <source>
        <dbReference type="Proteomes" id="UP001148018"/>
    </source>
</evidence>